<keyword evidence="1" id="KW-0677">Repeat</keyword>
<evidence type="ECO:0000313" key="3">
    <source>
        <dbReference type="EMBL" id="CAK9191925.1"/>
    </source>
</evidence>
<feature type="repeat" description="PPR" evidence="2">
    <location>
        <begin position="392"/>
        <end position="426"/>
    </location>
</feature>
<dbReference type="InterPro" id="IPR002885">
    <property type="entry name" value="PPR_rpt"/>
</dbReference>
<dbReference type="Gene3D" id="1.25.40.10">
    <property type="entry name" value="Tetratricopeptide repeat domain"/>
    <property type="match status" value="5"/>
</dbReference>
<gene>
    <name evidence="3" type="ORF">CSSPTR1EN2_LOCUS1634</name>
</gene>
<dbReference type="Proteomes" id="UP001497512">
    <property type="component" value="Chromosome 1"/>
</dbReference>
<evidence type="ECO:0000256" key="1">
    <source>
        <dbReference type="ARBA" id="ARBA00022737"/>
    </source>
</evidence>
<dbReference type="InterPro" id="IPR011990">
    <property type="entry name" value="TPR-like_helical_dom_sf"/>
</dbReference>
<keyword evidence="4" id="KW-1185">Reference proteome</keyword>
<dbReference type="InterPro" id="IPR046960">
    <property type="entry name" value="PPR_At4g14850-like_plant"/>
</dbReference>
<evidence type="ECO:0008006" key="5">
    <source>
        <dbReference type="Google" id="ProtNLM"/>
    </source>
</evidence>
<dbReference type="InterPro" id="IPR046848">
    <property type="entry name" value="E_motif"/>
</dbReference>
<reference evidence="3 4" key="1">
    <citation type="submission" date="2024-02" db="EMBL/GenBank/DDBJ databases">
        <authorList>
            <consortium name="ELIXIR-Norway"/>
            <consortium name="Elixir Norway"/>
        </authorList>
    </citation>
    <scope>NUCLEOTIDE SEQUENCE [LARGE SCALE GENOMIC DNA]</scope>
</reference>
<name>A0ABP0TCI6_9BRYO</name>
<dbReference type="Pfam" id="PF20431">
    <property type="entry name" value="E_motif"/>
    <property type="match status" value="1"/>
</dbReference>
<dbReference type="PROSITE" id="PS51375">
    <property type="entry name" value="PPR"/>
    <property type="match status" value="6"/>
</dbReference>
<accession>A0ABP0TCI6</accession>
<dbReference type="PANTHER" id="PTHR24015:SF548">
    <property type="entry name" value="OS08G0340900 PROTEIN"/>
    <property type="match status" value="1"/>
</dbReference>
<protein>
    <recommendedName>
        <fullName evidence="5">Pentatricopeptide repeat-containing protein</fullName>
    </recommendedName>
</protein>
<dbReference type="Pfam" id="PF13041">
    <property type="entry name" value="PPR_2"/>
    <property type="match status" value="3"/>
</dbReference>
<dbReference type="Pfam" id="PF01535">
    <property type="entry name" value="PPR"/>
    <property type="match status" value="5"/>
</dbReference>
<feature type="repeat" description="PPR" evidence="2">
    <location>
        <begin position="528"/>
        <end position="563"/>
    </location>
</feature>
<evidence type="ECO:0000256" key="2">
    <source>
        <dbReference type="PROSITE-ProRule" id="PRU00708"/>
    </source>
</evidence>
<feature type="repeat" description="PPR" evidence="2">
    <location>
        <begin position="225"/>
        <end position="259"/>
    </location>
</feature>
<dbReference type="EMBL" id="OZ019893">
    <property type="protein sequence ID" value="CAK9191925.1"/>
    <property type="molecule type" value="Genomic_DNA"/>
</dbReference>
<dbReference type="NCBIfam" id="TIGR00756">
    <property type="entry name" value="PPR"/>
    <property type="match status" value="5"/>
</dbReference>
<feature type="repeat" description="PPR" evidence="2">
    <location>
        <begin position="493"/>
        <end position="527"/>
    </location>
</feature>
<proteinExistence type="predicted"/>
<evidence type="ECO:0000313" key="4">
    <source>
        <dbReference type="Proteomes" id="UP001497512"/>
    </source>
</evidence>
<dbReference type="PANTHER" id="PTHR24015">
    <property type="entry name" value="OS07G0578800 PROTEIN-RELATED"/>
    <property type="match status" value="1"/>
</dbReference>
<feature type="repeat" description="PPR" evidence="2">
    <location>
        <begin position="291"/>
        <end position="325"/>
    </location>
</feature>
<organism evidence="3 4">
    <name type="scientific">Sphagnum troendelagicum</name>
    <dbReference type="NCBI Taxonomy" id="128251"/>
    <lineage>
        <taxon>Eukaryota</taxon>
        <taxon>Viridiplantae</taxon>
        <taxon>Streptophyta</taxon>
        <taxon>Embryophyta</taxon>
        <taxon>Bryophyta</taxon>
        <taxon>Sphagnophytina</taxon>
        <taxon>Sphagnopsida</taxon>
        <taxon>Sphagnales</taxon>
        <taxon>Sphagnaceae</taxon>
        <taxon>Sphagnum</taxon>
    </lineage>
</organism>
<feature type="repeat" description="PPR" evidence="2">
    <location>
        <begin position="159"/>
        <end position="193"/>
    </location>
</feature>
<sequence>MRWWAIAQHHYGSKQMQLWRHKVHFVRGNKHHRRLEEQAKMAAMSGCCPQADDRMLRIIDKDVKPGQDYTRRPEIVRGNQTMSTSCNSSGRSITRFKDPRALIEREQLQEDVLCNLEQRDGCLNASTYRSLLKRWAGAKNLVEGRKVHMHMIDTGFEADIYLLTAVLSMYCKCGSLMEARKVFDAMQQKDVIACSSMLTGYAKQGASREGFKLYEKLQDDRVRFDSIMYVSIVSICASLGDLEKGKAVHRDITKSGIATDIMLESNLVHMYARCGSMKLAHEVFNKMAVQNIVSWNSLIAGYAWNGNIVQTFELFQKMQQHGVKPNAGTFISLLSACTGPAALLQGRSVHADIIKAGLEADVRVGTALVSMFSKCGSTQEAREVFDKIRGRDVISFTAMIEGYAEHGPYREAMEIFHQMQHEGVHPDVVTFTCLLKACANQASLQEARWVHAKIVASTLESDLRIRSSLLNTYAKCGSVVDAYKIFSMMPGRDVVTWSAMIVGLGQHGHGREALEHFRRMISEGVRPNQVTYIGVLSACSHAGLVEEGLRYFHSMTKDHGILPEVEHFGCIVDLLGRAGHLEEAENVVNKMPQTPAAVTWAALLSACRLHGNVKMAECAAQYRGRLEPQNAAVYVSLAHVYATAGMWQNATLLRKLMEDRGVTKELECSWIEVEGSTHECVAV</sequence>